<comment type="caution">
    <text evidence="2">The sequence shown here is derived from an EMBL/GenBank/DDBJ whole genome shotgun (WGS) entry which is preliminary data.</text>
</comment>
<organism evidence="2 3">
    <name type="scientific">Nitrosococcus oceani C-27</name>
    <dbReference type="NCBI Taxonomy" id="314279"/>
    <lineage>
        <taxon>Bacteria</taxon>
        <taxon>Pseudomonadati</taxon>
        <taxon>Pseudomonadota</taxon>
        <taxon>Gammaproteobacteria</taxon>
        <taxon>Chromatiales</taxon>
        <taxon>Chromatiaceae</taxon>
        <taxon>Nitrosococcus</taxon>
    </lineage>
</organism>
<protein>
    <recommendedName>
        <fullName evidence="1">Protein Smg homolog</fullName>
    </recommendedName>
</protein>
<gene>
    <name evidence="1" type="primary">smg</name>
    <name evidence="2" type="ORF">IB75_16005</name>
</gene>
<name>A0A0E2Z3U7_9GAMM</name>
<dbReference type="PANTHER" id="PTHR38692:SF1">
    <property type="entry name" value="PROTEIN SMG"/>
    <property type="match status" value="1"/>
</dbReference>
<comment type="similarity">
    <text evidence="1">Belongs to the Smg family.</text>
</comment>
<dbReference type="NCBIfam" id="NF002897">
    <property type="entry name" value="PRK03430.1"/>
    <property type="match status" value="1"/>
</dbReference>
<dbReference type="PANTHER" id="PTHR38692">
    <property type="entry name" value="PROTEIN SMG"/>
    <property type="match status" value="1"/>
</dbReference>
<dbReference type="HOGENOM" id="CLU_133242_0_0_6"/>
<evidence type="ECO:0000256" key="1">
    <source>
        <dbReference type="HAMAP-Rule" id="MF_00598"/>
    </source>
</evidence>
<dbReference type="Proteomes" id="UP000028839">
    <property type="component" value="Unassembled WGS sequence"/>
</dbReference>
<evidence type="ECO:0000313" key="3">
    <source>
        <dbReference type="Proteomes" id="UP000028839"/>
    </source>
</evidence>
<sequence length="159" mass="18503">MKENVLDVLMYLFQNYMDSEVESQPTKESLEVELTEAGFHHAEIGKAFDWLEGLALLQQSEPRRFPVTNSSIRIFTLHEKEKLDTECRGFLLFLEQVGVLDSMTRELIIDRVMALEAEDFDLEHLKWVILMVLSHQPGQEAAYAWMEDLVFDEVSDLLH</sequence>
<reference evidence="2 3" key="1">
    <citation type="submission" date="2014-07" db="EMBL/GenBank/DDBJ databases">
        <title>Comparative analysis of Nitrosococcus oceani genome inventories of strains from Pacific and Atlantic gyres.</title>
        <authorList>
            <person name="Lim C.K."/>
            <person name="Wang L."/>
            <person name="Sayavedra-Soto L.A."/>
            <person name="Klotz M.G."/>
        </authorList>
    </citation>
    <scope>NUCLEOTIDE SEQUENCE [LARGE SCALE GENOMIC DNA]</scope>
    <source>
        <strain evidence="2 3">C-27</strain>
    </source>
</reference>
<accession>A0A0E2Z3U7</accession>
<dbReference type="AlphaFoldDB" id="A0A0E2Z3U7"/>
<proteinExistence type="inferred from homology"/>
<dbReference type="HAMAP" id="MF_00598">
    <property type="entry name" value="Smg"/>
    <property type="match status" value="1"/>
</dbReference>
<dbReference type="SMR" id="A0A0E2Z3U7"/>
<evidence type="ECO:0000313" key="2">
    <source>
        <dbReference type="EMBL" id="KFI18195.1"/>
    </source>
</evidence>
<dbReference type="OrthoDB" id="9788984at2"/>
<dbReference type="Pfam" id="PF04361">
    <property type="entry name" value="DUF494"/>
    <property type="match status" value="1"/>
</dbReference>
<dbReference type="EMBL" id="JPGN01000087">
    <property type="protein sequence ID" value="KFI18195.1"/>
    <property type="molecule type" value="Genomic_DNA"/>
</dbReference>
<dbReference type="InterPro" id="IPR007456">
    <property type="entry name" value="Smg"/>
</dbReference>